<comment type="caution">
    <text evidence="3">The sequence shown here is derived from an EMBL/GenBank/DDBJ whole genome shotgun (WGS) entry which is preliminary data.</text>
</comment>
<evidence type="ECO:0000313" key="3">
    <source>
        <dbReference type="EMBL" id="KAL5108733.1"/>
    </source>
</evidence>
<dbReference type="PANTHER" id="PTHR10257:SF3">
    <property type="entry name" value="SERINE_THREONINE-PROTEIN PHOSPHATASE 2A 56 KDA REGULATORY SUBUNIT GAMMA ISOFORM"/>
    <property type="match status" value="1"/>
</dbReference>
<gene>
    <name evidence="3" type="ORF">TcWFU_003445</name>
</gene>
<keyword evidence="4" id="KW-1185">Reference proteome</keyword>
<feature type="region of interest" description="Disordered" evidence="2">
    <location>
        <begin position="95"/>
        <end position="117"/>
    </location>
</feature>
<dbReference type="Pfam" id="PF01603">
    <property type="entry name" value="B56"/>
    <property type="match status" value="1"/>
</dbReference>
<dbReference type="InterPro" id="IPR016024">
    <property type="entry name" value="ARM-type_fold"/>
</dbReference>
<sequence length="468" mass="53255">MTKVLSASSSFSDTPEEDHLQLLIEKLNSCCTTFDFTIFDPSKVEGKKAKTKMLREVSEYLFESPVASITSEEAVYSACASMFAANIFRPLPPPSSALQSSSGDHYEPPDSADEEDTQDPAWPHLEMVYEIFLRFLSLLDIKVLFLKKYIDRAFVFNLLAIFNTEDRRERACAKMILHKIYAKIIQLRAFIREQIIVSLQSFVCEAEQFNGIGELLEIFGSIVSGYQTPLKEEHVDNLQRVILPLHKPQSISAYHPQLAYCIAQFLEKDTSLLRYVVNGGILKYWPKTQSAKAVMFLNELEEFLEMATETDFESVMVPVFKRLAVGYTNCHFQLAERSLIVTYNATIFSMASHHVDQLLPIVLPALKAALQHWHIGIQGHAETILDKWKEVDPDLFERCMHDLAHNKEIEIKRIKDSKKLWSEIEKCAAKHSELVLNHHTAANVTDDVVAQSSEMLNGDTLNHTIPSR</sequence>
<evidence type="ECO:0000256" key="2">
    <source>
        <dbReference type="SAM" id="MobiDB-lite"/>
    </source>
</evidence>
<dbReference type="InterPro" id="IPR011989">
    <property type="entry name" value="ARM-like"/>
</dbReference>
<protein>
    <submittedName>
        <fullName evidence="3">Serine/threonine-protein phosphatase 2A 56 kDa regulatory subunit delta isoform</fullName>
    </submittedName>
</protein>
<comment type="similarity">
    <text evidence="1">Belongs to the phosphatase 2A regulatory subunit B56 family.</text>
</comment>
<dbReference type="EMBL" id="JAKROA010000003">
    <property type="protein sequence ID" value="KAL5108733.1"/>
    <property type="molecule type" value="Genomic_DNA"/>
</dbReference>
<proteinExistence type="inferred from homology"/>
<evidence type="ECO:0000313" key="4">
    <source>
        <dbReference type="Proteomes" id="UP001651158"/>
    </source>
</evidence>
<dbReference type="Proteomes" id="UP001651158">
    <property type="component" value="Unassembled WGS sequence"/>
</dbReference>
<reference evidence="3 4" key="1">
    <citation type="journal article" date="2022" name="Front. Cell. Infect. Microbiol.">
        <title>The Genomes of Two Strains of Taenia crassiceps the Animal Model for the Study of Human Cysticercosis.</title>
        <authorList>
            <person name="Bobes R.J."/>
            <person name="Estrada K."/>
            <person name="Rios-Valencia D.G."/>
            <person name="Calderon-Gallegos A."/>
            <person name="de la Torre P."/>
            <person name="Carrero J.C."/>
            <person name="Sanchez-Flores A."/>
            <person name="Laclette J.P."/>
        </authorList>
    </citation>
    <scope>NUCLEOTIDE SEQUENCE [LARGE SCALE GENOMIC DNA]</scope>
    <source>
        <strain evidence="3">WFUcys</strain>
    </source>
</reference>
<dbReference type="PANTHER" id="PTHR10257">
    <property type="entry name" value="SERINE/THREONINE PROTEIN PHOSPHATASE 2A PP2A REGULATORY SUBUNIT B"/>
    <property type="match status" value="1"/>
</dbReference>
<accession>A0ABR4QGP8</accession>
<evidence type="ECO:0000256" key="1">
    <source>
        <dbReference type="ARBA" id="ARBA00009745"/>
    </source>
</evidence>
<name>A0ABR4QGP8_9CEST</name>
<dbReference type="SUPFAM" id="SSF48371">
    <property type="entry name" value="ARM repeat"/>
    <property type="match status" value="1"/>
</dbReference>
<dbReference type="InterPro" id="IPR002554">
    <property type="entry name" value="PP2A_B56"/>
</dbReference>
<dbReference type="Gene3D" id="1.25.10.10">
    <property type="entry name" value="Leucine-rich Repeat Variant"/>
    <property type="match status" value="1"/>
</dbReference>
<organism evidence="3 4">
    <name type="scientific">Taenia crassiceps</name>
    <dbReference type="NCBI Taxonomy" id="6207"/>
    <lineage>
        <taxon>Eukaryota</taxon>
        <taxon>Metazoa</taxon>
        <taxon>Spiralia</taxon>
        <taxon>Lophotrochozoa</taxon>
        <taxon>Platyhelminthes</taxon>
        <taxon>Cestoda</taxon>
        <taxon>Eucestoda</taxon>
        <taxon>Cyclophyllidea</taxon>
        <taxon>Taeniidae</taxon>
        <taxon>Taenia</taxon>
    </lineage>
</organism>